<dbReference type="InterPro" id="IPR052519">
    <property type="entry name" value="Euk-type_GlcNAc_Kinase"/>
</dbReference>
<proteinExistence type="predicted"/>
<dbReference type="PANTHER" id="PTHR43190:SF3">
    <property type="entry name" value="N-ACETYL-D-GLUCOSAMINE KINASE"/>
    <property type="match status" value="1"/>
</dbReference>
<evidence type="ECO:0000313" key="1">
    <source>
        <dbReference type="EMBL" id="SUB87324.1"/>
    </source>
</evidence>
<dbReference type="Proteomes" id="UP000255469">
    <property type="component" value="Unassembled WGS sequence"/>
</dbReference>
<dbReference type="RefSeq" id="WP_025067415.1">
    <property type="nucleotide sequence ID" value="NZ_CAUVPN010000037.1"/>
</dbReference>
<evidence type="ECO:0000313" key="2">
    <source>
        <dbReference type="Proteomes" id="UP000255469"/>
    </source>
</evidence>
<dbReference type="AlphaFoldDB" id="A0A379E4U3"/>
<organism evidence="1 2">
    <name type="scientific">Prevotella denticola</name>
    <dbReference type="NCBI Taxonomy" id="28129"/>
    <lineage>
        <taxon>Bacteria</taxon>
        <taxon>Pseudomonadati</taxon>
        <taxon>Bacteroidota</taxon>
        <taxon>Bacteroidia</taxon>
        <taxon>Bacteroidales</taxon>
        <taxon>Prevotellaceae</taxon>
        <taxon>Prevotella</taxon>
    </lineage>
</organism>
<dbReference type="PANTHER" id="PTHR43190">
    <property type="entry name" value="N-ACETYL-D-GLUCOSAMINE KINASE"/>
    <property type="match status" value="1"/>
</dbReference>
<dbReference type="EMBL" id="UGTM01000001">
    <property type="protein sequence ID" value="SUB87324.1"/>
    <property type="molecule type" value="Genomic_DNA"/>
</dbReference>
<name>A0A379E4U3_9BACT</name>
<accession>A0A379E4U3</accession>
<gene>
    <name evidence="1" type="ORF">NCTC13067_00990</name>
</gene>
<dbReference type="Gene3D" id="1.10.720.160">
    <property type="match status" value="1"/>
</dbReference>
<dbReference type="CDD" id="cd24079">
    <property type="entry name" value="ASKHA_NBD_PG1100-like"/>
    <property type="match status" value="1"/>
</dbReference>
<dbReference type="SUPFAM" id="SSF53067">
    <property type="entry name" value="Actin-like ATPase domain"/>
    <property type="match status" value="2"/>
</dbReference>
<dbReference type="InterPro" id="IPR043129">
    <property type="entry name" value="ATPase_NBD"/>
</dbReference>
<reference evidence="1 2" key="1">
    <citation type="submission" date="2018-06" db="EMBL/GenBank/DDBJ databases">
        <authorList>
            <consortium name="Pathogen Informatics"/>
            <person name="Doyle S."/>
        </authorList>
    </citation>
    <scope>NUCLEOTIDE SEQUENCE [LARGE SCALE GENOMIC DNA]</scope>
    <source>
        <strain evidence="1 2">NCTC13067</strain>
    </source>
</reference>
<sequence length="296" mass="32058">MILIADSGGSKTDWALAGRTNDNNRCVLKVRTQGLNPFHQPKHVILKILEEELKPALQRAVNQDRTFRGETDTDGRVSQIAFYGAGCTESLAPIVSEALAAAFPTAEVMVDRDLLGAAHAVCGSEAGIACILGTGANSCLYDGGRIVANVPPLGYVLGDEGSGAVLGRLFLNGIFKGDLPAELREKYLSWSGLTYAGIIDSVYRQPLANRFLAGIAKFVKDNLQYTDLERLVSRNFDDFFQKNVMKYSASPIRAVSAVGGIAAAFEQQLRESARRFDYEVGKIIAAPIDGLIEYYT</sequence>
<dbReference type="Gene3D" id="3.30.420.40">
    <property type="match status" value="2"/>
</dbReference>
<evidence type="ECO:0008006" key="3">
    <source>
        <dbReference type="Google" id="ProtNLM"/>
    </source>
</evidence>
<protein>
    <recommendedName>
        <fullName evidence="3">ATPase</fullName>
    </recommendedName>
</protein>